<dbReference type="FunFam" id="3.20.110.10:FF:000002">
    <property type="entry name" value="alpha-mannosidase 2C1 isoform X1"/>
    <property type="match status" value="1"/>
</dbReference>
<gene>
    <name evidence="6" type="ORF">BN381_100066</name>
</gene>
<evidence type="ECO:0000256" key="4">
    <source>
        <dbReference type="ARBA" id="ARBA00023295"/>
    </source>
</evidence>
<feature type="domain" description="Glycoside hydrolase family 38 central" evidence="5">
    <location>
        <begin position="516"/>
        <end position="595"/>
    </location>
</feature>
<dbReference type="InterPro" id="IPR054723">
    <property type="entry name" value="Ams1-like_N"/>
</dbReference>
<dbReference type="CDD" id="cd10789">
    <property type="entry name" value="GH38N_AMII_ER_cytosolic"/>
    <property type="match status" value="1"/>
</dbReference>
<dbReference type="Gene3D" id="2.70.98.30">
    <property type="entry name" value="Golgi alpha-mannosidase II, domain 4"/>
    <property type="match status" value="1"/>
</dbReference>
<comment type="similarity">
    <text evidence="1">Belongs to the glycosyl hydrolase 38 family.</text>
</comment>
<dbReference type="GO" id="GO:0004559">
    <property type="term" value="F:alpha-mannosidase activity"/>
    <property type="evidence" value="ECO:0007669"/>
    <property type="project" value="UniProtKB-EC"/>
</dbReference>
<dbReference type="OrthoDB" id="1049785at2"/>
<keyword evidence="7" id="KW-1185">Reference proteome</keyword>
<dbReference type="Proteomes" id="UP000018291">
    <property type="component" value="Unassembled WGS sequence"/>
</dbReference>
<dbReference type="SMART" id="SM00872">
    <property type="entry name" value="Alpha-mann_mid"/>
    <property type="match status" value="1"/>
</dbReference>
<dbReference type="EMBL" id="CANL01000002">
    <property type="protein sequence ID" value="CCM62179.1"/>
    <property type="molecule type" value="Genomic_DNA"/>
</dbReference>
<dbReference type="GO" id="GO:0030246">
    <property type="term" value="F:carbohydrate binding"/>
    <property type="evidence" value="ECO:0007669"/>
    <property type="project" value="InterPro"/>
</dbReference>
<dbReference type="eggNOG" id="COG0383">
    <property type="taxonomic scope" value="Bacteria"/>
</dbReference>
<proteinExistence type="inferred from homology"/>
<evidence type="ECO:0000256" key="2">
    <source>
        <dbReference type="ARBA" id="ARBA00022723"/>
    </source>
</evidence>
<protein>
    <submittedName>
        <fullName evidence="6">Putative Alpha-mannosidase 2C1</fullName>
        <ecNumber evidence="6">3.2.1.24</ecNumber>
    </submittedName>
</protein>
<evidence type="ECO:0000256" key="1">
    <source>
        <dbReference type="ARBA" id="ARBA00009792"/>
    </source>
</evidence>
<dbReference type="Pfam" id="PF22907">
    <property type="entry name" value="Ams1-like_1st"/>
    <property type="match status" value="1"/>
</dbReference>
<comment type="caution">
    <text evidence="6">The sequence shown here is derived from an EMBL/GenBank/DDBJ whole genome shotgun (WGS) entry which is preliminary data.</text>
</comment>
<dbReference type="InterPro" id="IPR011330">
    <property type="entry name" value="Glyco_hydro/deAcase_b/a-brl"/>
</dbReference>
<dbReference type="Pfam" id="PF01074">
    <property type="entry name" value="Glyco_hydro_38N"/>
    <property type="match status" value="1"/>
</dbReference>
<dbReference type="GO" id="GO:0006013">
    <property type="term" value="P:mannose metabolic process"/>
    <property type="evidence" value="ECO:0007669"/>
    <property type="project" value="InterPro"/>
</dbReference>
<dbReference type="SUPFAM" id="SSF88688">
    <property type="entry name" value="Families 57/38 glycoside transferase middle domain"/>
    <property type="match status" value="1"/>
</dbReference>
<keyword evidence="4 6" id="KW-0326">Glycosidase</keyword>
<sequence>MHDEPHIAERRIRRLLEERIRPATYGPGAPLSLTAHHVAGEPIDVVAAQQAHYEPFAIGDPWGPPWGTTWFRMSGTVPPDMAGRRVEAVVNLGFISGQVGFNAEGMIWRDGVPVHGLHPARQWSLVSPDAQGGEQVDLLVEAAANPFVNLNVITRLGDVLTASKQPLYRLAQAELAPLNTDVWNLALEIDFLVRLGWQLDTGSGSRKLRIMQALGRAADALDLDNIVGSAKAARSELAEVLAAPAVASEHRCFAIGHAHIDTAWLWPLRETRRKCARSFANSLDLIDNDPDYRFGCSQAVQYQWMIDEYPSVAEGIAQAVAADRWVPLGGMWVEADGNLPSGEAMARQFLHGQRFFREHYGVTCREAWIPDVFGYPASLPQIFALGGSTAFVTQKISWNRTNTFPHHTFLWEGLDGTSLPTHFPPVNTYNAEIDPGELVPAARTFAERAVANTSLVPFGHGDGGGGPTREMMARARIAADCEAIPRVSIGSPAEFFTEALAELPDPPRWVGELYLEMHRATYTAQAKTKAGNRRSEALLREVEWWALAAAGGSPGDAYPAAELDELWKETLTLQFHDILPGSSIAWVHREAEAGYERIIGRCEALIADSLGTIADSVTGIRGGAAGGSSTSPTNGVDVATGVMLANPAPHPRVGVHLVDWPDGAPHPAGSQPLADGRLAVAADLPAGGWVVPPTGGAADHAQHRVRVETDPAGGGSMDNGLLTLTWDTHGLVTSLVDHRVQGGRQVLRSGEPGNVLELSEDLPLEFDAWDLEAYHANSTVTLAEAELVEVVDAGPLVASLKVTRRHNTSTFTQVIHLTAGSARVDVGYDIDWAETDKVLKVAWPVDVHTHEVASEIQFGHVVRPVHQNTSWDAARFEFCAHRWIDASERGYGVALLNDAKYGHDALDGTLRQTLLTASTYPDPAADKGHHRFTLAVLPHLGDLVEGDVVAEGWRLNNPVRAILAPGAADVAVVAARRAARSDAPTVPPVTCDIPGVTVEAAKAAEDGSGDLVVRLSEVHGGRVAGTVTLGAPAATVQVCDLLEDELPTDDPRRVGTAAALLDDFTVKATLHPFKVLTLRFAR</sequence>
<dbReference type="InterPro" id="IPR011682">
    <property type="entry name" value="Glyco_hydro_38_C"/>
</dbReference>
<dbReference type="Pfam" id="PF07748">
    <property type="entry name" value="Glyco_hydro_38C"/>
    <property type="match status" value="1"/>
</dbReference>
<dbReference type="GO" id="GO:0009313">
    <property type="term" value="P:oligosaccharide catabolic process"/>
    <property type="evidence" value="ECO:0007669"/>
    <property type="project" value="TreeGrafter"/>
</dbReference>
<dbReference type="InterPro" id="IPR000602">
    <property type="entry name" value="Glyco_hydro_38_N"/>
</dbReference>
<evidence type="ECO:0000313" key="7">
    <source>
        <dbReference type="Proteomes" id="UP000018291"/>
    </source>
</evidence>
<dbReference type="FunFam" id="1.20.1270.50:FF:000004">
    <property type="entry name" value="alpha-mannosidase 2C1 isoform X1"/>
    <property type="match status" value="1"/>
</dbReference>
<accession>R4YVV4</accession>
<dbReference type="InterPro" id="IPR015341">
    <property type="entry name" value="Glyco_hydro_38_cen"/>
</dbReference>
<evidence type="ECO:0000313" key="6">
    <source>
        <dbReference type="EMBL" id="CCM62179.1"/>
    </source>
</evidence>
<dbReference type="STRING" id="1229780.BN381_100066"/>
<reference evidence="6 7" key="1">
    <citation type="journal article" date="2013" name="ISME J.">
        <title>Metabolic model for the filamentous 'Candidatus Microthrix parvicella' based on genomic and metagenomic analyses.</title>
        <authorList>
            <person name="Jon McIlroy S."/>
            <person name="Kristiansen R."/>
            <person name="Albertsen M."/>
            <person name="Michael Karst S."/>
            <person name="Rossetti S."/>
            <person name="Lund Nielsen J."/>
            <person name="Tandoi V."/>
            <person name="James Seviour R."/>
            <person name="Nielsen P.H."/>
        </authorList>
    </citation>
    <scope>NUCLEOTIDE SEQUENCE [LARGE SCALE GENOMIC DNA]</scope>
    <source>
        <strain evidence="6 7">RN1</strain>
    </source>
</reference>
<dbReference type="GO" id="GO:0046872">
    <property type="term" value="F:metal ion binding"/>
    <property type="evidence" value="ECO:0007669"/>
    <property type="project" value="UniProtKB-KW"/>
</dbReference>
<name>R4YVV4_9ACTN</name>
<evidence type="ECO:0000256" key="3">
    <source>
        <dbReference type="ARBA" id="ARBA00022801"/>
    </source>
</evidence>
<dbReference type="Gene3D" id="1.20.1270.50">
    <property type="entry name" value="Glycoside hydrolase family 38, central domain"/>
    <property type="match status" value="1"/>
</dbReference>
<dbReference type="SUPFAM" id="SSF88713">
    <property type="entry name" value="Glycoside hydrolase/deacetylase"/>
    <property type="match status" value="1"/>
</dbReference>
<keyword evidence="2" id="KW-0479">Metal-binding</keyword>
<dbReference type="HOGENOM" id="CLU_003442_0_1_11"/>
<dbReference type="PANTHER" id="PTHR46017">
    <property type="entry name" value="ALPHA-MANNOSIDASE 2C1"/>
    <property type="match status" value="1"/>
</dbReference>
<evidence type="ECO:0000259" key="5">
    <source>
        <dbReference type="SMART" id="SM00872"/>
    </source>
</evidence>
<dbReference type="SUPFAM" id="SSF74650">
    <property type="entry name" value="Galactose mutarotase-like"/>
    <property type="match status" value="1"/>
</dbReference>
<dbReference type="InterPro" id="IPR028995">
    <property type="entry name" value="Glyco_hydro_57/38_cen_sf"/>
</dbReference>
<dbReference type="InterPro" id="IPR011013">
    <property type="entry name" value="Gal_mutarotase_sf_dom"/>
</dbReference>
<dbReference type="Gene3D" id="3.20.110.10">
    <property type="entry name" value="Glycoside hydrolase 38, N terminal domain"/>
    <property type="match status" value="1"/>
</dbReference>
<dbReference type="InterPro" id="IPR027291">
    <property type="entry name" value="Glyco_hydro_38_N_sf"/>
</dbReference>
<dbReference type="Pfam" id="PF09261">
    <property type="entry name" value="Alpha-mann_mid"/>
    <property type="match status" value="1"/>
</dbReference>
<organism evidence="6 7">
    <name type="scientific">Candidatus Neomicrothrix parvicella RN1</name>
    <dbReference type="NCBI Taxonomy" id="1229780"/>
    <lineage>
        <taxon>Bacteria</taxon>
        <taxon>Bacillati</taxon>
        <taxon>Actinomycetota</taxon>
        <taxon>Acidimicrobiia</taxon>
        <taxon>Acidimicrobiales</taxon>
        <taxon>Microthrixaceae</taxon>
        <taxon>Candidatus Neomicrothrix</taxon>
    </lineage>
</organism>
<dbReference type="EC" id="3.2.1.24" evidence="6"/>
<dbReference type="PANTHER" id="PTHR46017:SF1">
    <property type="entry name" value="ALPHA-MANNOSIDASE 2C1"/>
    <property type="match status" value="1"/>
</dbReference>
<dbReference type="AlphaFoldDB" id="R4YVV4"/>
<dbReference type="InterPro" id="IPR041147">
    <property type="entry name" value="GH38_C"/>
</dbReference>
<dbReference type="InterPro" id="IPR037094">
    <property type="entry name" value="Glyco_hydro_38_cen_sf"/>
</dbReference>
<keyword evidence="3 6" id="KW-0378">Hydrolase</keyword>
<dbReference type="RefSeq" id="WP_012223367.1">
    <property type="nucleotide sequence ID" value="NZ_HG422565.1"/>
</dbReference>
<dbReference type="Pfam" id="PF17677">
    <property type="entry name" value="Glyco_hydro38C2"/>
    <property type="match status" value="1"/>
</dbReference>